<dbReference type="EMBL" id="MLJI01000003">
    <property type="protein sequence ID" value="ORM87716.1"/>
    <property type="molecule type" value="Genomic_DNA"/>
</dbReference>
<proteinExistence type="predicted"/>
<dbReference type="AlphaFoldDB" id="A0A1X1EFK6"/>
<gene>
    <name evidence="2" type="ORF">HA50_27605</name>
</gene>
<sequence length="311" mass="35460">MMTRLEQVLEAWQPGQRFVVEPGCAGVASPHRLATEWAGFRLESAGQRFYAKVLYDDQRTLLDVRRSAEISRQAGELGIAPALCHADEQAGVLIFAALDDDFRWAKLASFSDPAQFDALTRTLDRLHDAALPLPQPTRQQDMLRLRQQIGQANIALPEEMVWLGECVDLAWQALLAAPFTPVLIHGDPLASNWMVNSQGEWRLLDFDYAAQGDAWHDIATLIHEQLPTDDRWRDAIRAWRGECSEADVARCRLYALVDDYHWVLWGMLNGHISARGLEFAKLGQWMLLRCRQSARDPRFERWLTLTAEQSR</sequence>
<dbReference type="Gene3D" id="3.90.1200.10">
    <property type="match status" value="1"/>
</dbReference>
<dbReference type="STRING" id="55209.HA50_27605"/>
<dbReference type="RefSeq" id="WP_084880375.1">
    <property type="nucleotide sequence ID" value="NZ_JAGGMY010000004.1"/>
</dbReference>
<evidence type="ECO:0000313" key="3">
    <source>
        <dbReference type="Proteomes" id="UP000193749"/>
    </source>
</evidence>
<keyword evidence="3" id="KW-1185">Reference proteome</keyword>
<dbReference type="Proteomes" id="UP000193749">
    <property type="component" value="Unassembled WGS sequence"/>
</dbReference>
<comment type="caution">
    <text evidence="2">The sequence shown here is derived from an EMBL/GenBank/DDBJ whole genome shotgun (WGS) entry which is preliminary data.</text>
</comment>
<name>A0A1X1EFK6_PANCY</name>
<dbReference type="OrthoDB" id="179763at2"/>
<dbReference type="Pfam" id="PF01636">
    <property type="entry name" value="APH"/>
    <property type="match status" value="1"/>
</dbReference>
<dbReference type="InterPro" id="IPR011009">
    <property type="entry name" value="Kinase-like_dom_sf"/>
</dbReference>
<dbReference type="InterPro" id="IPR002575">
    <property type="entry name" value="Aminoglycoside_PTrfase"/>
</dbReference>
<reference evidence="2 3" key="1">
    <citation type="journal article" date="2017" name="Antonie Van Leeuwenhoek">
        <title>Phylogenomic resolution of the bacterial genus Pantoea and its relationship with Erwinia and Tatumella.</title>
        <authorList>
            <person name="Palmer M."/>
            <person name="Steenkamp E.T."/>
            <person name="Coetzee M.P."/>
            <person name="Chan W.Y."/>
            <person name="van Zyl E."/>
            <person name="De Maayer P."/>
            <person name="Coutinho T.A."/>
            <person name="Blom J."/>
            <person name="Smits T.H."/>
            <person name="Duffy B."/>
            <person name="Venter S.N."/>
        </authorList>
    </citation>
    <scope>NUCLEOTIDE SEQUENCE [LARGE SCALE GENOMIC DNA]</scope>
    <source>
        <strain evidence="2 3">LMG 2657</strain>
    </source>
</reference>
<protein>
    <recommendedName>
        <fullName evidence="1">Aminoglycoside phosphotransferase domain-containing protein</fullName>
    </recommendedName>
</protein>
<evidence type="ECO:0000313" key="2">
    <source>
        <dbReference type="EMBL" id="ORM87716.1"/>
    </source>
</evidence>
<organism evidence="2 3">
    <name type="scientific">Pantoea cypripedii</name>
    <name type="common">Pectobacterium cypripedii</name>
    <name type="synonym">Erwinia cypripedii</name>
    <dbReference type="NCBI Taxonomy" id="55209"/>
    <lineage>
        <taxon>Bacteria</taxon>
        <taxon>Pseudomonadati</taxon>
        <taxon>Pseudomonadota</taxon>
        <taxon>Gammaproteobacteria</taxon>
        <taxon>Enterobacterales</taxon>
        <taxon>Erwiniaceae</taxon>
        <taxon>Pantoea</taxon>
    </lineage>
</organism>
<evidence type="ECO:0000259" key="1">
    <source>
        <dbReference type="Pfam" id="PF01636"/>
    </source>
</evidence>
<accession>A0A1X1EFK6</accession>
<dbReference type="SUPFAM" id="SSF56112">
    <property type="entry name" value="Protein kinase-like (PK-like)"/>
    <property type="match status" value="1"/>
</dbReference>
<feature type="domain" description="Aminoglycoside phosphotransferase" evidence="1">
    <location>
        <begin position="43"/>
        <end position="253"/>
    </location>
</feature>